<organism evidence="2">
    <name type="scientific">Bacteroides salyersiae</name>
    <dbReference type="NCBI Taxonomy" id="291644"/>
    <lineage>
        <taxon>Bacteria</taxon>
        <taxon>Pseudomonadati</taxon>
        <taxon>Bacteroidota</taxon>
        <taxon>Bacteroidia</taxon>
        <taxon>Bacteroidales</taxon>
        <taxon>Bacteroidaceae</taxon>
        <taxon>Bacteroides</taxon>
    </lineage>
</organism>
<evidence type="ECO:0000313" key="2">
    <source>
        <dbReference type="EMBL" id="KAA3702555.1"/>
    </source>
</evidence>
<feature type="non-terminal residue" evidence="2">
    <location>
        <position position="486"/>
    </location>
</feature>
<reference evidence="2" key="1">
    <citation type="journal article" date="2019" name="Nat. Med.">
        <title>A library of human gut bacterial isolates paired with longitudinal multiomics data enables mechanistic microbiome research.</title>
        <authorList>
            <person name="Poyet M."/>
            <person name="Groussin M."/>
            <person name="Gibbons S.M."/>
            <person name="Avila-Pacheco J."/>
            <person name="Jiang X."/>
            <person name="Kearney S.M."/>
            <person name="Perrotta A.R."/>
            <person name="Berdy B."/>
            <person name="Zhao S."/>
            <person name="Lieberman T.D."/>
            <person name="Swanson P.K."/>
            <person name="Smith M."/>
            <person name="Roesemann S."/>
            <person name="Alexander J.E."/>
            <person name="Rich S.A."/>
            <person name="Livny J."/>
            <person name="Vlamakis H."/>
            <person name="Clish C."/>
            <person name="Bullock K."/>
            <person name="Deik A."/>
            <person name="Scott J."/>
            <person name="Pierce K.A."/>
            <person name="Xavier R.J."/>
            <person name="Alm E.J."/>
        </authorList>
    </citation>
    <scope>NUCLEOTIDE SEQUENCE</scope>
    <source>
        <strain evidence="2">BIOML-A21</strain>
    </source>
</reference>
<comment type="caution">
    <text evidence="2">The sequence shown here is derived from an EMBL/GenBank/DDBJ whole genome shotgun (WGS) entry which is preliminary data.</text>
</comment>
<name>A0A641MEK4_9BACE</name>
<dbReference type="EMBL" id="VWMU01000423">
    <property type="protein sequence ID" value="KAA3702555.1"/>
    <property type="molecule type" value="Genomic_DNA"/>
</dbReference>
<feature type="domain" description="DUF4627" evidence="1">
    <location>
        <begin position="9"/>
        <end position="120"/>
    </location>
</feature>
<sequence length="486" mass="54124">MPVKVGSFTGKPYSWYTSFFAQRIETVAKKGIYKLSFWGKSTDGGKAKVFIRLTDANGKDVQKFFIKETGKPADPSSKWYGSYYNTSLTSTWAEYSVEFDFTKTIGSMYSVPLSDAVDADETDLTNFSICFQGDVADKTILIDDVQLELVEDLSEPDPETPTELIKDSDFENADFTKTFDATPVVFGEWVTYTDAKNEKNNISYIVADDAVRGKVGSYTGKPYSWYTSFFAQRIETTAKKGIYKLSFWGKSTDGGKAKVYIRTTDAGGKDVQKFFIKETGKPSDPSSKWYGSFYSTALTAEWAEYSVEFDFTKTINSMYSAPLSDAIDADDIDLTDFSICFQGDIADKTILIDGVSLTLVKDMSDPEDPDQPGENLVKDADFESNPDLTLQLEEPTVCGQWVAYKDQYETNVVTIGVSDDTTQGKVAAITGKTSSWYTTVLSQRIDGTVPLGIYRFSFLGRSDDGGQLRVYTRATDENNSNVNKFF</sequence>
<dbReference type="InterPro" id="IPR027959">
    <property type="entry name" value="DUF4627"/>
</dbReference>
<dbReference type="RefSeq" id="WP_149998493.1">
    <property type="nucleotide sequence ID" value="NZ_VWMU01000423.1"/>
</dbReference>
<dbReference type="AlphaFoldDB" id="A0A641MEK4"/>
<gene>
    <name evidence="2" type="ORF">F3F94_20755</name>
</gene>
<proteinExistence type="predicted"/>
<dbReference type="Pfam" id="PF15425">
    <property type="entry name" value="DUF4627"/>
    <property type="match status" value="2"/>
</dbReference>
<feature type="domain" description="DUF4627" evidence="1">
    <location>
        <begin position="164"/>
        <end position="333"/>
    </location>
</feature>
<dbReference type="Gene3D" id="2.60.120.260">
    <property type="entry name" value="Galactose-binding domain-like"/>
    <property type="match status" value="3"/>
</dbReference>
<evidence type="ECO:0000259" key="1">
    <source>
        <dbReference type="Pfam" id="PF15425"/>
    </source>
</evidence>
<protein>
    <submittedName>
        <fullName evidence="2">DUF4627 domain-containing protein</fullName>
    </submittedName>
</protein>
<accession>A0A641MEK4</accession>